<dbReference type="GO" id="GO:0031119">
    <property type="term" value="P:tRNA pseudouridine synthesis"/>
    <property type="evidence" value="ECO:0007669"/>
    <property type="project" value="UniProtKB-UniRule"/>
</dbReference>
<evidence type="ECO:0000256" key="2">
    <source>
        <dbReference type="ARBA" id="ARBA00022694"/>
    </source>
</evidence>
<sequence length="389" mass="43197">MTSASSLAPISPEQISQLTDSSQWGQPSPAPILSARFKQSAADFQVDELLEVELSGEGEHLWLLIKKTGMNTSFVADQLAKWAKIPSRDVGYSGLKDRQAVTTQWFSLRIPKGELPSASFDEFMMANLSSELESVQVLEQAWHSKKLNRGTHKANHFKIHLRDIQVGNDTNIDTTKIDAALNIMATNGVPNYFGEQRFGRQGNNIASALEWFEQGTINGRKPHPKKSRDLQSLLLSSARSAIFNQIVSARVEQDSWDKALEGDVFNLNGSGSVFTVEQIDQEIQDRLASGDIHPTAPLWGIKNDKVDAAAKVLEQQIVEQNPILQRLAQGLEKKELKTMRRATRLPVSNLSWAWPDEQSLLLQFTLPTGTFATSVLSALVVNLRSLNLQ</sequence>
<dbReference type="Pfam" id="PF01142">
    <property type="entry name" value="TruD"/>
    <property type="match status" value="2"/>
</dbReference>
<comment type="catalytic activity">
    <reaction evidence="4">
        <text>uridine(13) in tRNA = pseudouridine(13) in tRNA</text>
        <dbReference type="Rhea" id="RHEA:42540"/>
        <dbReference type="Rhea" id="RHEA-COMP:10105"/>
        <dbReference type="Rhea" id="RHEA-COMP:10106"/>
        <dbReference type="ChEBI" id="CHEBI:65314"/>
        <dbReference type="ChEBI" id="CHEBI:65315"/>
        <dbReference type="EC" id="5.4.99.27"/>
    </reaction>
</comment>
<evidence type="ECO:0000313" key="7">
    <source>
        <dbReference type="EMBL" id="SJM36777.1"/>
    </source>
</evidence>
<dbReference type="Gene3D" id="3.30.2340.10">
    <property type="entry name" value="TruD, insertion domain"/>
    <property type="match status" value="1"/>
</dbReference>
<dbReference type="PIRSF" id="PIRSF037016">
    <property type="entry name" value="Pseudouridin_synth_euk_prd"/>
    <property type="match status" value="1"/>
</dbReference>
<dbReference type="Gene3D" id="3.30.2350.20">
    <property type="entry name" value="TruD, catalytic domain"/>
    <property type="match status" value="1"/>
</dbReference>
<dbReference type="CDD" id="cd02575">
    <property type="entry name" value="PseudoU_synth_EcTruD"/>
    <property type="match status" value="1"/>
</dbReference>
<dbReference type="EC" id="5.4.99.27" evidence="4"/>
<comment type="similarity">
    <text evidence="1 4">Belongs to the pseudouridine synthase TruD family.</text>
</comment>
<dbReference type="PANTHER" id="PTHR47811:SF1">
    <property type="entry name" value="TRNA PSEUDOURIDINE SYNTHASE D"/>
    <property type="match status" value="1"/>
</dbReference>
<feature type="compositionally biased region" description="Polar residues" evidence="5">
    <location>
        <begin position="1"/>
        <end position="26"/>
    </location>
</feature>
<feature type="domain" description="TRUD" evidence="6">
    <location>
        <begin position="188"/>
        <end position="345"/>
    </location>
</feature>
<dbReference type="InterPro" id="IPR020103">
    <property type="entry name" value="PsdUridine_synth_cat_dom_sf"/>
</dbReference>
<dbReference type="InterPro" id="IPR050170">
    <property type="entry name" value="TruD_pseudoU_synthase"/>
</dbReference>
<dbReference type="InterPro" id="IPR042214">
    <property type="entry name" value="TruD_catalytic"/>
</dbReference>
<evidence type="ECO:0000256" key="4">
    <source>
        <dbReference type="HAMAP-Rule" id="MF_01082"/>
    </source>
</evidence>
<dbReference type="GO" id="GO:0160150">
    <property type="term" value="F:tRNA pseudouridine(13) synthase activity"/>
    <property type="evidence" value="ECO:0007669"/>
    <property type="project" value="UniProtKB-EC"/>
</dbReference>
<dbReference type="InterPro" id="IPR001656">
    <property type="entry name" value="PsdUridine_synth_TruD"/>
</dbReference>
<feature type="region of interest" description="Disordered" evidence="5">
    <location>
        <begin position="1"/>
        <end position="29"/>
    </location>
</feature>
<keyword evidence="8" id="KW-1185">Reference proteome</keyword>
<dbReference type="GO" id="GO:0003723">
    <property type="term" value="F:RNA binding"/>
    <property type="evidence" value="ECO:0007669"/>
    <property type="project" value="InterPro"/>
</dbReference>
<accession>A0A1R4EE70</accession>
<dbReference type="EMBL" id="FUGD01000061">
    <property type="protein sequence ID" value="SJM36777.1"/>
    <property type="molecule type" value="Genomic_DNA"/>
</dbReference>
<evidence type="ECO:0000256" key="1">
    <source>
        <dbReference type="ARBA" id="ARBA00007953"/>
    </source>
</evidence>
<evidence type="ECO:0000259" key="6">
    <source>
        <dbReference type="PROSITE" id="PS50984"/>
    </source>
</evidence>
<protein>
    <recommendedName>
        <fullName evidence="4">tRNA pseudouridine synthase D</fullName>
        <ecNumber evidence="4">5.4.99.27</ecNumber>
    </recommendedName>
    <alternativeName>
        <fullName evidence="4">tRNA pseudouridine(13) synthase</fullName>
    </alternativeName>
    <alternativeName>
        <fullName evidence="4">tRNA pseudouridylate synthase D</fullName>
    </alternativeName>
    <alternativeName>
        <fullName evidence="4">tRNA-uridine isomerase D</fullName>
    </alternativeName>
</protein>
<dbReference type="Proteomes" id="UP000188169">
    <property type="component" value="Unassembled WGS sequence"/>
</dbReference>
<dbReference type="GO" id="GO:0005829">
    <property type="term" value="C:cytosol"/>
    <property type="evidence" value="ECO:0007669"/>
    <property type="project" value="TreeGrafter"/>
</dbReference>
<dbReference type="HAMAP" id="MF_01082">
    <property type="entry name" value="TruD"/>
    <property type="match status" value="1"/>
</dbReference>
<dbReference type="SUPFAM" id="SSF55120">
    <property type="entry name" value="Pseudouridine synthase"/>
    <property type="match status" value="1"/>
</dbReference>
<proteinExistence type="inferred from homology"/>
<dbReference type="RefSeq" id="WP_077448174.1">
    <property type="nucleotide sequence ID" value="NZ_FUGD01000061.1"/>
</dbReference>
<dbReference type="AlphaFoldDB" id="A0A1R4EE70"/>
<dbReference type="InterPro" id="IPR043165">
    <property type="entry name" value="TruD_insert_sf"/>
</dbReference>
<dbReference type="PANTHER" id="PTHR47811">
    <property type="entry name" value="TRNA PSEUDOURIDINE SYNTHASE D"/>
    <property type="match status" value="1"/>
</dbReference>
<dbReference type="OrthoDB" id="1550679at2"/>
<reference evidence="8" key="1">
    <citation type="submission" date="2017-02" db="EMBL/GenBank/DDBJ databases">
        <authorList>
            <person name="Mornico D."/>
        </authorList>
    </citation>
    <scope>NUCLEOTIDE SEQUENCE [LARGE SCALE GENOMIC DNA]</scope>
</reference>
<feature type="active site" description="Nucleophile" evidence="4">
    <location>
        <position position="97"/>
    </location>
</feature>
<dbReference type="PROSITE" id="PS01268">
    <property type="entry name" value="UPF0024"/>
    <property type="match status" value="1"/>
</dbReference>
<dbReference type="InterPro" id="IPR020119">
    <property type="entry name" value="PsdUridine_synth_TruD_CS"/>
</dbReference>
<dbReference type="InterPro" id="IPR011760">
    <property type="entry name" value="PsdUridine_synth_TruD_insert"/>
</dbReference>
<comment type="function">
    <text evidence="4">Responsible for synthesis of pseudouridine from uracil-13 in transfer RNAs.</text>
</comment>
<dbReference type="PROSITE" id="PS50984">
    <property type="entry name" value="TRUD"/>
    <property type="match status" value="1"/>
</dbReference>
<evidence type="ECO:0000256" key="3">
    <source>
        <dbReference type="ARBA" id="ARBA00023235"/>
    </source>
</evidence>
<evidence type="ECO:0000313" key="8">
    <source>
        <dbReference type="Proteomes" id="UP000188169"/>
    </source>
</evidence>
<dbReference type="STRING" id="1945520.A1019T_00744"/>
<keyword evidence="3 4" id="KW-0413">Isomerase</keyword>
<organism evidence="7 8">
    <name type="scientific">Psychrobacter pasteurii</name>
    <dbReference type="NCBI Taxonomy" id="1945520"/>
    <lineage>
        <taxon>Bacteria</taxon>
        <taxon>Pseudomonadati</taxon>
        <taxon>Pseudomonadota</taxon>
        <taxon>Gammaproteobacteria</taxon>
        <taxon>Moraxellales</taxon>
        <taxon>Moraxellaceae</taxon>
        <taxon>Psychrobacter</taxon>
    </lineage>
</organism>
<evidence type="ECO:0000256" key="5">
    <source>
        <dbReference type="SAM" id="MobiDB-lite"/>
    </source>
</evidence>
<name>A0A1R4EE70_9GAMM</name>
<keyword evidence="2 4" id="KW-0819">tRNA processing</keyword>
<gene>
    <name evidence="4 7" type="primary">truD</name>
    <name evidence="7" type="ORF">A1019T_00744</name>
</gene>